<organism evidence="2">
    <name type="scientific">freshwater metagenome</name>
    <dbReference type="NCBI Taxonomy" id="449393"/>
    <lineage>
        <taxon>unclassified sequences</taxon>
        <taxon>metagenomes</taxon>
        <taxon>ecological metagenomes</taxon>
    </lineage>
</organism>
<dbReference type="AlphaFoldDB" id="A0A6J7ELF2"/>
<accession>A0A6J7ELF2</accession>
<protein>
    <submittedName>
        <fullName evidence="2">Unannotated protein</fullName>
    </submittedName>
</protein>
<feature type="domain" description="HhH-GPD" evidence="1">
    <location>
        <begin position="29"/>
        <end position="131"/>
    </location>
</feature>
<proteinExistence type="predicted"/>
<dbReference type="NCBIfam" id="TIGR03252">
    <property type="entry name" value="HhH-GPD-type base excision DNA repair protein"/>
    <property type="match status" value="1"/>
</dbReference>
<dbReference type="GO" id="GO:0006284">
    <property type="term" value="P:base-excision repair"/>
    <property type="evidence" value="ECO:0007669"/>
    <property type="project" value="InterPro"/>
</dbReference>
<dbReference type="InterPro" id="IPR017658">
    <property type="entry name" value="HhH-GPD_base_excis"/>
</dbReference>
<evidence type="ECO:0000313" key="2">
    <source>
        <dbReference type="EMBL" id="CAB4882981.1"/>
    </source>
</evidence>
<dbReference type="GO" id="GO:0003824">
    <property type="term" value="F:catalytic activity"/>
    <property type="evidence" value="ECO:0007669"/>
    <property type="project" value="InterPro"/>
</dbReference>
<dbReference type="Pfam" id="PF00730">
    <property type="entry name" value="HhH-GPD"/>
    <property type="match status" value="1"/>
</dbReference>
<dbReference type="EMBL" id="CAFBLP010000042">
    <property type="protein sequence ID" value="CAB4882981.1"/>
    <property type="molecule type" value="Genomic_DNA"/>
</dbReference>
<dbReference type="InterPro" id="IPR011257">
    <property type="entry name" value="DNA_glycosylase"/>
</dbReference>
<name>A0A6J7ELF2_9ZZZZ</name>
<sequence length="197" mass="21519">MARTSGSLYITGNPVADRLLNTDGTALLIGMLLDQQVPMEWAFAGPNTLKTRLDHLDPRRIAAMDVEEFVSVCCEKPAIHRFPASMGRRIHELCAAVVADYAGKTDRIWTDATDGAALYARLRALPGYGDEKAKIFIALLGKRQAVQPLGWREAAGKFGDTVARSVADIDSPESLGAVREWKKAQKAAKLDKQDRPA</sequence>
<dbReference type="InterPro" id="IPR003265">
    <property type="entry name" value="HhH-GPD_domain"/>
</dbReference>
<gene>
    <name evidence="2" type="ORF">UFOPK3376_01737</name>
</gene>
<dbReference type="SUPFAM" id="SSF48150">
    <property type="entry name" value="DNA-glycosylase"/>
    <property type="match status" value="1"/>
</dbReference>
<evidence type="ECO:0000259" key="1">
    <source>
        <dbReference type="Pfam" id="PF00730"/>
    </source>
</evidence>
<reference evidence="2" key="1">
    <citation type="submission" date="2020-05" db="EMBL/GenBank/DDBJ databases">
        <authorList>
            <person name="Chiriac C."/>
            <person name="Salcher M."/>
            <person name="Ghai R."/>
            <person name="Kavagutti S V."/>
        </authorList>
    </citation>
    <scope>NUCLEOTIDE SEQUENCE</scope>
</reference>